<dbReference type="AlphaFoldDB" id="A0A0U1M5H5"/>
<dbReference type="Pfam" id="PF01266">
    <property type="entry name" value="DAO"/>
    <property type="match status" value="1"/>
</dbReference>
<dbReference type="OMA" id="GVHFTRM"/>
<feature type="domain" description="FAD dependent oxidoreductase" evidence="9">
    <location>
        <begin position="33"/>
        <end position="403"/>
    </location>
</feature>
<evidence type="ECO:0000313" key="10">
    <source>
        <dbReference type="EMBL" id="CRG90280.1"/>
    </source>
</evidence>
<dbReference type="PANTHER" id="PTHR43104">
    <property type="entry name" value="L-2-HYDROXYGLUTARATE DEHYDROGENASE, MITOCHONDRIAL"/>
    <property type="match status" value="1"/>
</dbReference>
<dbReference type="EMBL" id="CVMT01000007">
    <property type="protein sequence ID" value="CRG90280.1"/>
    <property type="molecule type" value="Genomic_DNA"/>
</dbReference>
<keyword evidence="2" id="KW-0285">Flavoprotein</keyword>
<protein>
    <recommendedName>
        <fullName evidence="8">L-2-hydroxyglutarate dehydrogenase, mitochondrial</fullName>
        <ecNumber evidence="7">1.1.99.2</ecNumber>
    </recommendedName>
</protein>
<dbReference type="PANTHER" id="PTHR43104:SF4">
    <property type="entry name" value="L-2-HYDROXYGLUTARATE DEHYDROGENASE, MITOCHONDRIAL"/>
    <property type="match status" value="1"/>
</dbReference>
<dbReference type="Proteomes" id="UP000054383">
    <property type="component" value="Unassembled WGS sequence"/>
</dbReference>
<evidence type="ECO:0000256" key="5">
    <source>
        <dbReference type="ARBA" id="ARBA00036066"/>
    </source>
</evidence>
<evidence type="ECO:0000313" key="11">
    <source>
        <dbReference type="Proteomes" id="UP000054383"/>
    </source>
</evidence>
<evidence type="ECO:0000256" key="1">
    <source>
        <dbReference type="ARBA" id="ARBA00001974"/>
    </source>
</evidence>
<dbReference type="Gene3D" id="3.30.9.10">
    <property type="entry name" value="D-Amino Acid Oxidase, subunit A, domain 2"/>
    <property type="match status" value="1"/>
</dbReference>
<keyword evidence="4" id="KW-0560">Oxidoreductase</keyword>
<comment type="catalytic activity">
    <reaction evidence="5">
        <text>(S)-2-hydroxyglutarate + A = 2-oxoglutarate + AH2</text>
        <dbReference type="Rhea" id="RHEA:21252"/>
        <dbReference type="ChEBI" id="CHEBI:13193"/>
        <dbReference type="ChEBI" id="CHEBI:16782"/>
        <dbReference type="ChEBI" id="CHEBI:16810"/>
        <dbReference type="ChEBI" id="CHEBI:17499"/>
        <dbReference type="EC" id="1.1.99.2"/>
    </reaction>
</comment>
<sequence>MSPRTKTKLVSRILRSRRTFSTSRVFNADFTHAVIGAGVVGLAIARQLAARQGTSTVLLERHSAAGTETSSRNSEVIHAGIYYPPDSLKTRLCIQGKNLLYDLCAAQDIPHRQTKKWIVAQTDAEWEVCLKLRQHAQDIGVPTRIVGKEEAARTEPDVQALAGIVESPTTGIVDVHSLMVFLQGQFEDRGGDIAFQTAVKRIEPINSGKEGYRIFTSPSAEAAETEEETSITVDTLINSAGLHACHINNMILPPSRHKQPFYAKGSYFSYSASRPNPSTLIYPAPVPGHGGLGTHLTLDMGGRIRFGPDVEWTDSPDDYRPSPARLQQALPEIRRYLPSIDADAIASDYCGIRPKLGHASSNTAGKGFQDFVIREEEGYPGFVNLLGIESPGLTSSLAIGEMVEGLLYRK</sequence>
<evidence type="ECO:0000256" key="8">
    <source>
        <dbReference type="ARBA" id="ARBA00041137"/>
    </source>
</evidence>
<evidence type="ECO:0000256" key="7">
    <source>
        <dbReference type="ARBA" id="ARBA00038878"/>
    </source>
</evidence>
<evidence type="ECO:0000256" key="3">
    <source>
        <dbReference type="ARBA" id="ARBA00022827"/>
    </source>
</evidence>
<dbReference type="EC" id="1.1.99.2" evidence="7"/>
<dbReference type="STRING" id="28573.A0A0U1M5H5"/>
<name>A0A0U1M5H5_TALIS</name>
<dbReference type="Gene3D" id="3.50.50.60">
    <property type="entry name" value="FAD/NAD(P)-binding domain"/>
    <property type="match status" value="1"/>
</dbReference>
<evidence type="ECO:0000256" key="2">
    <source>
        <dbReference type="ARBA" id="ARBA00022630"/>
    </source>
</evidence>
<dbReference type="InterPro" id="IPR036188">
    <property type="entry name" value="FAD/NAD-bd_sf"/>
</dbReference>
<dbReference type="OrthoDB" id="498204at2759"/>
<comment type="similarity">
    <text evidence="6">Belongs to the L2HGDH family.</text>
</comment>
<dbReference type="SUPFAM" id="SSF51905">
    <property type="entry name" value="FAD/NAD(P)-binding domain"/>
    <property type="match status" value="1"/>
</dbReference>
<evidence type="ECO:0000256" key="6">
    <source>
        <dbReference type="ARBA" id="ARBA00037941"/>
    </source>
</evidence>
<evidence type="ECO:0000256" key="4">
    <source>
        <dbReference type="ARBA" id="ARBA00023002"/>
    </source>
</evidence>
<accession>A0A0U1M5H5</accession>
<dbReference type="GO" id="GO:0047545">
    <property type="term" value="F:(S)-2-hydroxyglutarate dehydrogenase activity"/>
    <property type="evidence" value="ECO:0007669"/>
    <property type="project" value="UniProtKB-EC"/>
</dbReference>
<gene>
    <name evidence="10" type="ORF">PISL3812_07323</name>
</gene>
<evidence type="ECO:0000259" key="9">
    <source>
        <dbReference type="Pfam" id="PF01266"/>
    </source>
</evidence>
<proteinExistence type="inferred from homology"/>
<reference evidence="10 11" key="1">
    <citation type="submission" date="2015-04" db="EMBL/GenBank/DDBJ databases">
        <authorList>
            <person name="Syromyatnikov M.Y."/>
            <person name="Popov V.N."/>
        </authorList>
    </citation>
    <scope>NUCLEOTIDE SEQUENCE [LARGE SCALE GENOMIC DNA]</scope>
    <source>
        <strain evidence="10">WF-38-12</strain>
    </source>
</reference>
<keyword evidence="11" id="KW-1185">Reference proteome</keyword>
<keyword evidence="3" id="KW-0274">FAD</keyword>
<organism evidence="10 11">
    <name type="scientific">Talaromyces islandicus</name>
    <name type="common">Penicillium islandicum</name>
    <dbReference type="NCBI Taxonomy" id="28573"/>
    <lineage>
        <taxon>Eukaryota</taxon>
        <taxon>Fungi</taxon>
        <taxon>Dikarya</taxon>
        <taxon>Ascomycota</taxon>
        <taxon>Pezizomycotina</taxon>
        <taxon>Eurotiomycetes</taxon>
        <taxon>Eurotiomycetidae</taxon>
        <taxon>Eurotiales</taxon>
        <taxon>Trichocomaceae</taxon>
        <taxon>Talaromyces</taxon>
        <taxon>Talaromyces sect. Islandici</taxon>
    </lineage>
</organism>
<dbReference type="InterPro" id="IPR006076">
    <property type="entry name" value="FAD-dep_OxRdtase"/>
</dbReference>
<comment type="cofactor">
    <cofactor evidence="1">
        <name>FAD</name>
        <dbReference type="ChEBI" id="CHEBI:57692"/>
    </cofactor>
</comment>